<sequence>MSGPMSEMWTKSPNWGMQGIKMLREPTLHEQGNTAGIICINNNVKGCVTSQRGYSAFPKSQMKIKQSQVNTSFTPKSMIAQKDQLFKILCTNNQRQLSDFNHSCICQHILH</sequence>
<dbReference type="AlphaFoldDB" id="A0AAV4TSC3"/>
<evidence type="ECO:0000313" key="1">
    <source>
        <dbReference type="EMBL" id="GIY48084.1"/>
    </source>
</evidence>
<dbReference type="Proteomes" id="UP001054945">
    <property type="component" value="Unassembled WGS sequence"/>
</dbReference>
<comment type="caution">
    <text evidence="1">The sequence shown here is derived from an EMBL/GenBank/DDBJ whole genome shotgun (WGS) entry which is preliminary data.</text>
</comment>
<proteinExistence type="predicted"/>
<name>A0AAV4TSC3_CAEEX</name>
<reference evidence="1 2" key="1">
    <citation type="submission" date="2021-06" db="EMBL/GenBank/DDBJ databases">
        <title>Caerostris extrusa draft genome.</title>
        <authorList>
            <person name="Kono N."/>
            <person name="Arakawa K."/>
        </authorList>
    </citation>
    <scope>NUCLEOTIDE SEQUENCE [LARGE SCALE GENOMIC DNA]</scope>
</reference>
<keyword evidence="2" id="KW-1185">Reference proteome</keyword>
<gene>
    <name evidence="1" type="ORF">CEXT_798321</name>
</gene>
<organism evidence="1 2">
    <name type="scientific">Caerostris extrusa</name>
    <name type="common">Bark spider</name>
    <name type="synonym">Caerostris bankana</name>
    <dbReference type="NCBI Taxonomy" id="172846"/>
    <lineage>
        <taxon>Eukaryota</taxon>
        <taxon>Metazoa</taxon>
        <taxon>Ecdysozoa</taxon>
        <taxon>Arthropoda</taxon>
        <taxon>Chelicerata</taxon>
        <taxon>Arachnida</taxon>
        <taxon>Araneae</taxon>
        <taxon>Araneomorphae</taxon>
        <taxon>Entelegynae</taxon>
        <taxon>Araneoidea</taxon>
        <taxon>Araneidae</taxon>
        <taxon>Caerostris</taxon>
    </lineage>
</organism>
<accession>A0AAV4TSC3</accession>
<protein>
    <submittedName>
        <fullName evidence="1">Uncharacterized protein</fullName>
    </submittedName>
</protein>
<evidence type="ECO:0000313" key="2">
    <source>
        <dbReference type="Proteomes" id="UP001054945"/>
    </source>
</evidence>
<dbReference type="EMBL" id="BPLR01011672">
    <property type="protein sequence ID" value="GIY48084.1"/>
    <property type="molecule type" value="Genomic_DNA"/>
</dbReference>